<keyword evidence="5" id="KW-1185">Reference proteome</keyword>
<feature type="transmembrane region" description="Helical" evidence="3">
    <location>
        <begin position="110"/>
        <end position="131"/>
    </location>
</feature>
<dbReference type="InterPro" id="IPR039672">
    <property type="entry name" value="MFS_2"/>
</dbReference>
<dbReference type="GO" id="GO:0008643">
    <property type="term" value="P:carbohydrate transport"/>
    <property type="evidence" value="ECO:0007669"/>
    <property type="project" value="InterPro"/>
</dbReference>
<feature type="region of interest" description="Disordered" evidence="2">
    <location>
        <begin position="444"/>
        <end position="481"/>
    </location>
</feature>
<keyword evidence="3" id="KW-0812">Transmembrane</keyword>
<feature type="transmembrane region" description="Helical" evidence="3">
    <location>
        <begin position="230"/>
        <end position="254"/>
    </location>
</feature>
<feature type="transmembrane region" description="Helical" evidence="3">
    <location>
        <begin position="296"/>
        <end position="314"/>
    </location>
</feature>
<dbReference type="GO" id="GO:0005886">
    <property type="term" value="C:plasma membrane"/>
    <property type="evidence" value="ECO:0007669"/>
    <property type="project" value="TreeGrafter"/>
</dbReference>
<feature type="transmembrane region" description="Helical" evidence="3">
    <location>
        <begin position="266"/>
        <end position="287"/>
    </location>
</feature>
<dbReference type="Gene3D" id="1.20.1250.20">
    <property type="entry name" value="MFS general substrate transporter like domains"/>
    <property type="match status" value="1"/>
</dbReference>
<dbReference type="EMBL" id="CP022358">
    <property type="protein sequence ID" value="ASK69229.1"/>
    <property type="molecule type" value="Genomic_DNA"/>
</dbReference>
<dbReference type="Proteomes" id="UP000198367">
    <property type="component" value="Chromosome"/>
</dbReference>
<feature type="transmembrane region" description="Helical" evidence="3">
    <location>
        <begin position="320"/>
        <end position="342"/>
    </location>
</feature>
<evidence type="ECO:0000256" key="2">
    <source>
        <dbReference type="SAM" id="MobiDB-lite"/>
    </source>
</evidence>
<name>A0A220UM59_9GAMM</name>
<accession>A0A220UM59</accession>
<feature type="transmembrane region" description="Helical" evidence="3">
    <location>
        <begin position="152"/>
        <end position="173"/>
    </location>
</feature>
<keyword evidence="3" id="KW-0472">Membrane</keyword>
<dbReference type="RefSeq" id="WP_089067780.1">
    <property type="nucleotide sequence ID" value="NZ_CP022358.1"/>
</dbReference>
<dbReference type="PANTHER" id="PTHR11328:SF24">
    <property type="entry name" value="MAJOR FACILITATOR SUPERFAMILY (MFS) PROFILE DOMAIN-CONTAINING PROTEIN"/>
    <property type="match status" value="1"/>
</dbReference>
<proteinExistence type="inferred from homology"/>
<evidence type="ECO:0000256" key="3">
    <source>
        <dbReference type="SAM" id="Phobius"/>
    </source>
</evidence>
<comment type="similarity">
    <text evidence="1">Belongs to the sodium:galactoside symporter (TC 2.A.2) family.</text>
</comment>
<dbReference type="Pfam" id="PF13347">
    <property type="entry name" value="MFS_2"/>
    <property type="match status" value="1"/>
</dbReference>
<reference evidence="4 5" key="1">
    <citation type="submission" date="2017-07" db="EMBL/GenBank/DDBJ databases">
        <title>Phenotypical and genomic characterization of a clinical isolate of Shewanella bicestrii sp. nov. producing an extended-spectrum beta-lactamase and a new oxacillinase variant.</title>
        <authorList>
            <person name="Jousset A.B."/>
            <person name="Bonnin R.A."/>
            <person name="Girlich D."/>
            <person name="Dabos L."/>
            <person name="Potron A."/>
            <person name="Dortet L."/>
            <person name="Glaser P."/>
            <person name="Naas T."/>
        </authorList>
    </citation>
    <scope>NUCLEOTIDE SEQUENCE [LARGE SCALE GENOMIC DNA]</scope>
    <source>
        <strain evidence="4 5">JAB-1</strain>
    </source>
</reference>
<dbReference type="PANTHER" id="PTHR11328">
    <property type="entry name" value="MAJOR FACILITATOR SUPERFAMILY DOMAIN-CONTAINING PROTEIN"/>
    <property type="match status" value="1"/>
</dbReference>
<keyword evidence="3" id="KW-1133">Transmembrane helix</keyword>
<feature type="compositionally biased region" description="Low complexity" evidence="2">
    <location>
        <begin position="459"/>
        <end position="469"/>
    </location>
</feature>
<feature type="transmembrane region" description="Helical" evidence="3">
    <location>
        <begin position="363"/>
        <end position="389"/>
    </location>
</feature>
<sequence length="481" mass="52713">MSSYKLSVIEKIGYGSGDMAVNVVISSMMLIITFFYTDIFGLKPADVGILFLLVRLIDAITDPLMGIINDKVTTRWGRYRPYFLFMAIPFGISVFLTFSTPDWDYNAKLIWAYSTYILVTIIFTTVTIPYISIISVITDDPKERLSANGYRLFFAKIAAFLVTIIVPMLASSWGGENIAAGYQKAMGVMALMATLLFLFCFFTTTERVAYKVETKPVGMQLRLLFKNDQWLVLVAICVIGTIGYVIRGSVAAYYATYYLGGDAKMLSAFLSTGVGAAILAMVASTWITKRYCKLKLFRYSQIVVGILSAIMFFAVQPGDIVLAFVLYFAISFVVDLHAPVFWSVISESVDYGTVKTGHRVSGLAFGGISFAQKAGMGAAGFVVGMLLTYFNYQPGETQSEFALTGISLMLTVIPGAFHALMGLLMFKYKISDRVYEEIKQALPEQAHSSQTDANLTSKALASSSEASEAVTPKTAAPQVSA</sequence>
<evidence type="ECO:0000256" key="1">
    <source>
        <dbReference type="ARBA" id="ARBA00009617"/>
    </source>
</evidence>
<dbReference type="NCBIfam" id="TIGR00792">
    <property type="entry name" value="gph"/>
    <property type="match status" value="1"/>
</dbReference>
<gene>
    <name evidence="4" type="ORF">CF168_10305</name>
</gene>
<dbReference type="GO" id="GO:0015293">
    <property type="term" value="F:symporter activity"/>
    <property type="evidence" value="ECO:0007669"/>
    <property type="project" value="InterPro"/>
</dbReference>
<evidence type="ECO:0000313" key="4">
    <source>
        <dbReference type="EMBL" id="ASK69229.1"/>
    </source>
</evidence>
<dbReference type="SUPFAM" id="SSF103473">
    <property type="entry name" value="MFS general substrate transporter"/>
    <property type="match status" value="1"/>
</dbReference>
<feature type="transmembrane region" description="Helical" evidence="3">
    <location>
        <begin position="12"/>
        <end position="36"/>
    </location>
</feature>
<feature type="transmembrane region" description="Helical" evidence="3">
    <location>
        <begin position="81"/>
        <end position="98"/>
    </location>
</feature>
<dbReference type="KEGG" id="sbj:CF168_10305"/>
<feature type="transmembrane region" description="Helical" evidence="3">
    <location>
        <begin position="48"/>
        <end position="69"/>
    </location>
</feature>
<dbReference type="InterPro" id="IPR036259">
    <property type="entry name" value="MFS_trans_sf"/>
</dbReference>
<organism evidence="4 5">
    <name type="scientific">Shewanella bicestrii</name>
    <dbReference type="NCBI Taxonomy" id="2018305"/>
    <lineage>
        <taxon>Bacteria</taxon>
        <taxon>Pseudomonadati</taxon>
        <taxon>Pseudomonadota</taxon>
        <taxon>Gammaproteobacteria</taxon>
        <taxon>Alteromonadales</taxon>
        <taxon>Shewanellaceae</taxon>
        <taxon>Shewanella</taxon>
    </lineage>
</organism>
<dbReference type="InterPro" id="IPR001927">
    <property type="entry name" value="Na/Gal_symport"/>
</dbReference>
<dbReference type="CDD" id="cd17332">
    <property type="entry name" value="MFS_MelB_like"/>
    <property type="match status" value="1"/>
</dbReference>
<evidence type="ECO:0000313" key="5">
    <source>
        <dbReference type="Proteomes" id="UP000198367"/>
    </source>
</evidence>
<dbReference type="GO" id="GO:0006814">
    <property type="term" value="P:sodium ion transport"/>
    <property type="evidence" value="ECO:0007669"/>
    <property type="project" value="InterPro"/>
</dbReference>
<protein>
    <submittedName>
        <fullName evidence="4">MFS transporter</fullName>
    </submittedName>
</protein>
<feature type="compositionally biased region" description="Polar residues" evidence="2">
    <location>
        <begin position="446"/>
        <end position="457"/>
    </location>
</feature>
<feature type="transmembrane region" description="Helical" evidence="3">
    <location>
        <begin position="185"/>
        <end position="209"/>
    </location>
</feature>
<feature type="transmembrane region" description="Helical" evidence="3">
    <location>
        <begin position="401"/>
        <end position="426"/>
    </location>
</feature>
<dbReference type="AlphaFoldDB" id="A0A220UM59"/>